<sequence>MKSREFEDEYNKIEWRDENGNFNRHSGEPNIAELPNFFTDDFKCLFIFARFFQRWIKPVAAEFIATFMLVFWACMLQATSSTISSDPTWPLIPALAAGINLTIIITMFWDICIIQFNPCMTVAFCLSGSIPWRLCLPNIIFQCLGAYLAALSASILRGSPVGIIPITEESDLHAIFWAEFLFSFMMAFVALMAVMDPSYFHSLTPLVIGLTVTQGVFGGWFIGAGCMNPARIFGPALVTLDFNYHWIWWLSEILGASFAVLVEMIFFAPIKINEENEKSNLIWWRAFMAIMKKKYDSCEDNVELALRNDAFAIEK</sequence>
<dbReference type="PRINTS" id="PR00783">
    <property type="entry name" value="MINTRINSICP"/>
</dbReference>
<evidence type="ECO:0000313" key="9">
    <source>
        <dbReference type="Proteomes" id="UP001158576"/>
    </source>
</evidence>
<keyword evidence="4 7" id="KW-1133">Transmembrane helix</keyword>
<dbReference type="Gene3D" id="1.20.1080.10">
    <property type="entry name" value="Glycerol uptake facilitator protein"/>
    <property type="match status" value="1"/>
</dbReference>
<feature type="transmembrane region" description="Helical" evidence="7">
    <location>
        <begin position="206"/>
        <end position="226"/>
    </location>
</feature>
<proteinExistence type="inferred from homology"/>
<dbReference type="Proteomes" id="UP001158576">
    <property type="component" value="Chromosome 1"/>
</dbReference>
<dbReference type="EMBL" id="OU015566">
    <property type="protein sequence ID" value="CAG5104831.1"/>
    <property type="molecule type" value="Genomic_DNA"/>
</dbReference>
<feature type="transmembrane region" description="Helical" evidence="7">
    <location>
        <begin position="59"/>
        <end position="79"/>
    </location>
</feature>
<dbReference type="PANTHER" id="PTHR19139">
    <property type="entry name" value="AQUAPORIN TRANSPORTER"/>
    <property type="match status" value="1"/>
</dbReference>
<comment type="subcellular location">
    <subcellularLocation>
        <location evidence="1">Membrane</location>
        <topology evidence="1">Multi-pass membrane protein</topology>
    </subcellularLocation>
</comment>
<dbReference type="InterPro" id="IPR023271">
    <property type="entry name" value="Aquaporin-like"/>
</dbReference>
<organism evidence="8 9">
    <name type="scientific">Oikopleura dioica</name>
    <name type="common">Tunicate</name>
    <dbReference type="NCBI Taxonomy" id="34765"/>
    <lineage>
        <taxon>Eukaryota</taxon>
        <taxon>Metazoa</taxon>
        <taxon>Chordata</taxon>
        <taxon>Tunicata</taxon>
        <taxon>Appendicularia</taxon>
        <taxon>Copelata</taxon>
        <taxon>Oikopleuridae</taxon>
        <taxon>Oikopleura</taxon>
    </lineage>
</organism>
<keyword evidence="3 6" id="KW-0812">Transmembrane</keyword>
<dbReference type="InterPro" id="IPR000425">
    <property type="entry name" value="MIP"/>
</dbReference>
<feature type="transmembrane region" description="Helical" evidence="7">
    <location>
        <begin position="134"/>
        <end position="155"/>
    </location>
</feature>
<dbReference type="InterPro" id="IPR034294">
    <property type="entry name" value="Aquaporin_transptr"/>
</dbReference>
<protein>
    <submittedName>
        <fullName evidence="8">Oidioi.mRNA.OKI2018_I69.chr1.g1583.t1.cds</fullName>
    </submittedName>
</protein>
<keyword evidence="5 7" id="KW-0472">Membrane</keyword>
<keyword evidence="9" id="KW-1185">Reference proteome</keyword>
<dbReference type="Pfam" id="PF00230">
    <property type="entry name" value="MIP"/>
    <property type="match status" value="1"/>
</dbReference>
<dbReference type="PANTHER" id="PTHR19139:SF199">
    <property type="entry name" value="MIP17260P"/>
    <property type="match status" value="1"/>
</dbReference>
<keyword evidence="6" id="KW-0813">Transport</keyword>
<evidence type="ECO:0000256" key="4">
    <source>
        <dbReference type="ARBA" id="ARBA00022989"/>
    </source>
</evidence>
<evidence type="ECO:0000256" key="5">
    <source>
        <dbReference type="ARBA" id="ARBA00023136"/>
    </source>
</evidence>
<reference evidence="8 9" key="1">
    <citation type="submission" date="2021-04" db="EMBL/GenBank/DDBJ databases">
        <authorList>
            <person name="Bliznina A."/>
        </authorList>
    </citation>
    <scope>NUCLEOTIDE SEQUENCE [LARGE SCALE GENOMIC DNA]</scope>
</reference>
<evidence type="ECO:0000256" key="6">
    <source>
        <dbReference type="RuleBase" id="RU000477"/>
    </source>
</evidence>
<evidence type="ECO:0000256" key="7">
    <source>
        <dbReference type="SAM" id="Phobius"/>
    </source>
</evidence>
<name>A0ABN7SND0_OIKDI</name>
<evidence type="ECO:0000256" key="1">
    <source>
        <dbReference type="ARBA" id="ARBA00004141"/>
    </source>
</evidence>
<feature type="transmembrane region" description="Helical" evidence="7">
    <location>
        <begin position="91"/>
        <end position="113"/>
    </location>
</feature>
<dbReference type="SUPFAM" id="SSF81338">
    <property type="entry name" value="Aquaporin-like"/>
    <property type="match status" value="1"/>
</dbReference>
<evidence type="ECO:0000256" key="3">
    <source>
        <dbReference type="ARBA" id="ARBA00022692"/>
    </source>
</evidence>
<comment type="similarity">
    <text evidence="2 6">Belongs to the MIP/aquaporin (TC 1.A.8) family.</text>
</comment>
<gene>
    <name evidence="8" type="ORF">OKIOD_LOCUS10348</name>
</gene>
<evidence type="ECO:0000256" key="2">
    <source>
        <dbReference type="ARBA" id="ARBA00006175"/>
    </source>
</evidence>
<feature type="transmembrane region" description="Helical" evidence="7">
    <location>
        <begin position="246"/>
        <end position="268"/>
    </location>
</feature>
<evidence type="ECO:0000313" key="8">
    <source>
        <dbReference type="EMBL" id="CAG5104831.1"/>
    </source>
</evidence>
<accession>A0ABN7SND0</accession>
<feature type="transmembrane region" description="Helical" evidence="7">
    <location>
        <begin position="175"/>
        <end position="194"/>
    </location>
</feature>